<reference evidence="3" key="1">
    <citation type="submission" date="2018-05" db="EMBL/GenBank/DDBJ databases">
        <authorList>
            <person name="Lanie J.A."/>
            <person name="Ng W.-L."/>
            <person name="Kazmierczak K.M."/>
            <person name="Andrzejewski T.M."/>
            <person name="Davidsen T.M."/>
            <person name="Wayne K.J."/>
            <person name="Tettelin H."/>
            <person name="Glass J.I."/>
            <person name="Rusch D."/>
            <person name="Podicherti R."/>
            <person name="Tsui H.-C.T."/>
            <person name="Winkler M.E."/>
        </authorList>
    </citation>
    <scope>NUCLEOTIDE SEQUENCE</scope>
</reference>
<dbReference type="SUPFAM" id="SSF102114">
    <property type="entry name" value="Radical SAM enzymes"/>
    <property type="match status" value="1"/>
</dbReference>
<protein>
    <submittedName>
        <fullName evidence="3">Uncharacterized protein</fullName>
    </submittedName>
</protein>
<feature type="non-terminal residue" evidence="3">
    <location>
        <position position="1"/>
    </location>
</feature>
<dbReference type="Pfam" id="PF17820">
    <property type="entry name" value="PDZ_6"/>
    <property type="match status" value="1"/>
</dbReference>
<proteinExistence type="predicted"/>
<dbReference type="InterPro" id="IPR036034">
    <property type="entry name" value="PDZ_sf"/>
</dbReference>
<dbReference type="SUPFAM" id="SSF50156">
    <property type="entry name" value="PDZ domain-like"/>
    <property type="match status" value="1"/>
</dbReference>
<evidence type="ECO:0000259" key="1">
    <source>
        <dbReference type="Pfam" id="PF17820"/>
    </source>
</evidence>
<accession>A0A382VWZ6</accession>
<dbReference type="AlphaFoldDB" id="A0A382VWZ6"/>
<evidence type="ECO:0000259" key="2">
    <source>
        <dbReference type="Pfam" id="PF19238"/>
    </source>
</evidence>
<dbReference type="Gene3D" id="2.30.42.10">
    <property type="match status" value="1"/>
</dbReference>
<feature type="domain" description="PDZ" evidence="1">
    <location>
        <begin position="5"/>
        <end position="52"/>
    </location>
</feature>
<dbReference type="InterPro" id="IPR041489">
    <property type="entry name" value="PDZ_6"/>
</dbReference>
<dbReference type="InterPro" id="IPR045375">
    <property type="entry name" value="Put_radical_SAM-like_N"/>
</dbReference>
<dbReference type="Pfam" id="PF19238">
    <property type="entry name" value="Radical_SAM_2"/>
    <property type="match status" value="1"/>
</dbReference>
<organism evidence="3">
    <name type="scientific">marine metagenome</name>
    <dbReference type="NCBI Taxonomy" id="408172"/>
    <lineage>
        <taxon>unclassified sequences</taxon>
        <taxon>metagenomes</taxon>
        <taxon>ecological metagenomes</taxon>
    </lineage>
</organism>
<evidence type="ECO:0000313" key="3">
    <source>
        <dbReference type="EMBL" id="SVD51027.1"/>
    </source>
</evidence>
<dbReference type="EMBL" id="UINC01155271">
    <property type="protein sequence ID" value="SVD51027.1"/>
    <property type="molecule type" value="Genomic_DNA"/>
</dbReference>
<feature type="domain" description="Putative radical SAM N-terminal" evidence="2">
    <location>
        <begin position="69"/>
        <end position="210"/>
    </location>
</feature>
<dbReference type="InterPro" id="IPR058240">
    <property type="entry name" value="rSAM_sf"/>
</dbReference>
<gene>
    <name evidence="3" type="ORF">METZ01_LOCUS403881</name>
</gene>
<feature type="non-terminal residue" evidence="3">
    <location>
        <position position="228"/>
    </location>
</feature>
<dbReference type="InterPro" id="IPR013785">
    <property type="entry name" value="Aldolase_TIM"/>
</dbReference>
<name>A0A382VWZ6_9ZZZZ</name>
<dbReference type="Gene3D" id="3.20.20.70">
    <property type="entry name" value="Aldolase class I"/>
    <property type="match status" value="1"/>
</dbReference>
<sequence length="228" mass="25074">MSAPVVVAVTANSPADRAGVQPGDRLLTINDRVPRDVIEYQLLVDEPLVTLTLDTGGLQREVVVDKPAGSPMGVEVDSALFDRVRTCDNHCEFCFIYQLPPGLRRSLYVKDDDYRLSFLYGNFTTLTRFTEADLERVVSEGLGPLYVSIHATDPGKRTEMLRNRRGATGLRWLRALLDHGVEVHGQVVVCPGLNDGAWLEDTLAGVADRFCDLASLCVVPLGVSRYNA</sequence>